<dbReference type="STRING" id="195522.BD01_1831"/>
<name>W8PN13_9EURY</name>
<protein>
    <submittedName>
        <fullName evidence="1">Uncharacterized protein</fullName>
    </submittedName>
</protein>
<dbReference type="eggNOG" id="ENOG502N55P">
    <property type="taxonomic scope" value="Archaea"/>
</dbReference>
<evidence type="ECO:0000313" key="1">
    <source>
        <dbReference type="EMBL" id="AHL23434.1"/>
    </source>
</evidence>
<dbReference type="AlphaFoldDB" id="W8PN13"/>
<dbReference type="KEGG" id="tnu:BD01_1831"/>
<reference evidence="1 2" key="1">
    <citation type="submission" date="2014-02" db="EMBL/GenBank/DDBJ databases">
        <title>Genome Sequence of an Hyperthermophilic Archaeon, Thermococcus nautili 30-1, producing viral vesicles.</title>
        <authorList>
            <person name="Oberto J."/>
            <person name="Gaudin M."/>
            <person name="Cossu M."/>
            <person name="Gorlas A."/>
            <person name="Slesarev A."/>
            <person name="Marguet E."/>
            <person name="Forterre P."/>
        </authorList>
    </citation>
    <scope>NUCLEOTIDE SEQUENCE [LARGE SCALE GENOMIC DNA]</scope>
    <source>
        <strain evidence="1 2">30-1</strain>
    </source>
</reference>
<sequence>MEVLFTREFWEERKLHRQRIVEILNDFIAHPTRDKLTQLVGEIWALKFTYKDLDWYINERILKYTNLENLAKAFEILINNNLPISERLKIKIPGFGSGAISEILFSINPNKFPVYNRKFVIGAKKLGYNVGPLEHVVRLTPSTLNDLIKIHERILSDFSELRHEIIKRTGLEIPKFDFTDSILWKVAQDEVTVKELLAWKRPKQLVAFDEIDIVLKALKKGILKYAELIGKGEHEGTALEKAAFYTQGVLEAYGVDINDASNVLQSLKDLLSILLSRP</sequence>
<dbReference type="HOGENOM" id="CLU_999730_0_0_2"/>
<gene>
    <name evidence="1" type="ORF">BD01_1831</name>
</gene>
<keyword evidence="2" id="KW-1185">Reference proteome</keyword>
<evidence type="ECO:0000313" key="2">
    <source>
        <dbReference type="Proteomes" id="UP000019434"/>
    </source>
</evidence>
<accession>W8PN13</accession>
<organism evidence="1 2">
    <name type="scientific">Thermococcus nautili</name>
    <dbReference type="NCBI Taxonomy" id="195522"/>
    <lineage>
        <taxon>Archaea</taxon>
        <taxon>Methanobacteriati</taxon>
        <taxon>Methanobacteriota</taxon>
        <taxon>Thermococci</taxon>
        <taxon>Thermococcales</taxon>
        <taxon>Thermococcaceae</taxon>
        <taxon>Thermococcus</taxon>
    </lineage>
</organism>
<dbReference type="RefSeq" id="WP_042692114.1">
    <property type="nucleotide sequence ID" value="NZ_CP007264.1"/>
</dbReference>
<dbReference type="GeneID" id="24957862"/>
<dbReference type="EMBL" id="CP007264">
    <property type="protein sequence ID" value="AHL23434.1"/>
    <property type="molecule type" value="Genomic_DNA"/>
</dbReference>
<dbReference type="OrthoDB" id="100195at2157"/>
<proteinExistence type="predicted"/>
<dbReference type="Proteomes" id="UP000019434">
    <property type="component" value="Chromosome"/>
</dbReference>